<dbReference type="SUPFAM" id="SSF53697">
    <property type="entry name" value="SIS domain"/>
    <property type="match status" value="1"/>
</dbReference>
<dbReference type="AlphaFoldDB" id="A0A4R8A3N3"/>
<name>A0A4R8A3N3_9ACTN</name>
<keyword evidence="4" id="KW-1185">Reference proteome</keyword>
<dbReference type="InterPro" id="IPR050099">
    <property type="entry name" value="SIS_GmhA/DiaA_subfam"/>
</dbReference>
<accession>A0A4R8A3N3</accession>
<dbReference type="InterPro" id="IPR046348">
    <property type="entry name" value="SIS_dom_sf"/>
</dbReference>
<organism evidence="3 4">
    <name type="scientific">Kribbella kalugense</name>
    <dbReference type="NCBI Taxonomy" id="2512221"/>
    <lineage>
        <taxon>Bacteria</taxon>
        <taxon>Bacillati</taxon>
        <taxon>Actinomycetota</taxon>
        <taxon>Actinomycetes</taxon>
        <taxon>Propionibacteriales</taxon>
        <taxon>Kribbellaceae</taxon>
        <taxon>Kribbella</taxon>
    </lineage>
</organism>
<evidence type="ECO:0000313" key="3">
    <source>
        <dbReference type="EMBL" id="TDW24251.1"/>
    </source>
</evidence>
<dbReference type="GO" id="GO:1901135">
    <property type="term" value="P:carbohydrate derivative metabolic process"/>
    <property type="evidence" value="ECO:0007669"/>
    <property type="project" value="InterPro"/>
</dbReference>
<protein>
    <submittedName>
        <fullName evidence="3">Putative phosphosugar-binding protein</fullName>
    </submittedName>
</protein>
<feature type="domain" description="SIS" evidence="2">
    <location>
        <begin position="47"/>
        <end position="231"/>
    </location>
</feature>
<dbReference type="PROSITE" id="PS51464">
    <property type="entry name" value="SIS"/>
    <property type="match status" value="1"/>
</dbReference>
<dbReference type="InterPro" id="IPR035472">
    <property type="entry name" value="RpiR-like_SIS"/>
</dbReference>
<dbReference type="GO" id="GO:0097367">
    <property type="term" value="F:carbohydrate derivative binding"/>
    <property type="evidence" value="ECO:0007669"/>
    <property type="project" value="InterPro"/>
</dbReference>
<dbReference type="Pfam" id="PF13580">
    <property type="entry name" value="SIS_2"/>
    <property type="match status" value="1"/>
</dbReference>
<sequence length="257" mass="27039">MTTSSKAAALDLARFKGSTPGFVQYLSIVQERLDEAIGQNGPVINEVADLITAAQLRGRPLFVFGATHAGLLAQDLYYRAGGLARVEPILPAGLMLNERPVTRTTLLERMPGFGELLLDDVALKPDDVVLVISVSGRNPVTTELAAAARERGAQVIALTSLTYSKAVTPRGSARLFEIAQHVIDLPGSIGDAAVTIDGSSAPVGPTSTAVGSAILHGLIVEVARRIVQRGHQPEILTSGNLDNGDQDNSKFLAEKNG</sequence>
<dbReference type="PANTHER" id="PTHR30390">
    <property type="entry name" value="SEDOHEPTULOSE 7-PHOSPHATE ISOMERASE / DNAA INITIATOR-ASSOCIATING FACTOR FOR REPLICATION INITIATION"/>
    <property type="match status" value="1"/>
</dbReference>
<evidence type="ECO:0000256" key="1">
    <source>
        <dbReference type="SAM" id="MobiDB-lite"/>
    </source>
</evidence>
<dbReference type="PANTHER" id="PTHR30390:SF7">
    <property type="entry name" value="PHOSPHOHEPTOSE ISOMERASE"/>
    <property type="match status" value="1"/>
</dbReference>
<proteinExistence type="predicted"/>
<dbReference type="NCBIfam" id="NF002805">
    <property type="entry name" value="PRK02947.1"/>
    <property type="match status" value="1"/>
</dbReference>
<dbReference type="RefSeq" id="WP_166678136.1">
    <property type="nucleotide sequence ID" value="NZ_SODF01000001.1"/>
</dbReference>
<comment type="caution">
    <text evidence="3">The sequence shown here is derived from an EMBL/GenBank/DDBJ whole genome shotgun (WGS) entry which is preliminary data.</text>
</comment>
<dbReference type="CDD" id="cd05013">
    <property type="entry name" value="SIS_RpiR"/>
    <property type="match status" value="1"/>
</dbReference>
<reference evidence="3 4" key="1">
    <citation type="submission" date="2019-03" db="EMBL/GenBank/DDBJ databases">
        <title>Genomic Encyclopedia of Type Strains, Phase III (KMG-III): the genomes of soil and plant-associated and newly described type strains.</title>
        <authorList>
            <person name="Whitman W."/>
        </authorList>
    </citation>
    <scope>NUCLEOTIDE SEQUENCE [LARGE SCALE GENOMIC DNA]</scope>
    <source>
        <strain evidence="3 4">VKM Ac-2570</strain>
    </source>
</reference>
<feature type="region of interest" description="Disordered" evidence="1">
    <location>
        <begin position="235"/>
        <end position="257"/>
    </location>
</feature>
<dbReference type="Proteomes" id="UP000295447">
    <property type="component" value="Unassembled WGS sequence"/>
</dbReference>
<evidence type="ECO:0000313" key="4">
    <source>
        <dbReference type="Proteomes" id="UP000295447"/>
    </source>
</evidence>
<dbReference type="InterPro" id="IPR001347">
    <property type="entry name" value="SIS_dom"/>
</dbReference>
<gene>
    <name evidence="3" type="ORF">EV650_3124</name>
</gene>
<dbReference type="Gene3D" id="3.40.50.10490">
    <property type="entry name" value="Glucose-6-phosphate isomerase like protein, domain 1"/>
    <property type="match status" value="1"/>
</dbReference>
<evidence type="ECO:0000259" key="2">
    <source>
        <dbReference type="PROSITE" id="PS51464"/>
    </source>
</evidence>
<dbReference type="EMBL" id="SODF01000001">
    <property type="protein sequence ID" value="TDW24251.1"/>
    <property type="molecule type" value="Genomic_DNA"/>
</dbReference>